<proteinExistence type="predicted"/>
<accession>A0A1G6A1D2</accession>
<evidence type="ECO:0000313" key="1">
    <source>
        <dbReference type="EMBL" id="SDB02254.1"/>
    </source>
</evidence>
<dbReference type="EMBL" id="FMXR01000004">
    <property type="protein sequence ID" value="SDB02254.1"/>
    <property type="molecule type" value="Genomic_DNA"/>
</dbReference>
<evidence type="ECO:0000313" key="2">
    <source>
        <dbReference type="Proteomes" id="UP000199228"/>
    </source>
</evidence>
<dbReference type="AlphaFoldDB" id="A0A1G6A1D2"/>
<dbReference type="Proteomes" id="UP000199228">
    <property type="component" value="Unassembled WGS sequence"/>
</dbReference>
<dbReference type="OrthoDB" id="2078784at2"/>
<gene>
    <name evidence="1" type="ORF">SAMN02910417_00146</name>
</gene>
<organism evidence="1 2">
    <name type="scientific">Eubacterium oxidoreducens</name>
    <dbReference type="NCBI Taxonomy" id="1732"/>
    <lineage>
        <taxon>Bacteria</taxon>
        <taxon>Bacillati</taxon>
        <taxon>Bacillota</taxon>
        <taxon>Clostridia</taxon>
        <taxon>Eubacteriales</taxon>
        <taxon>Eubacteriaceae</taxon>
        <taxon>Eubacterium</taxon>
    </lineage>
</organism>
<sequence length="363" mass="41773">MINSFYFNPVEECKADYLTRMAKVIDSIRNGVELPEFGFSLRELLSEEEKREVADYVFGIMMPTIKEEGCYYIRKNGMKAIADDYLNQLYLEVWKNFHKFNNPSYKETEGTCSFRTFVKIYTKDPARTVTNNENGVSKRAGYKKSIIKKTQRYITSNFDIDADDITAEDIFANMKEVSATQLSVKDIAKTISLMMSRAGMEDIENNCDYATEMEELYIASQNVTDTFHAFVNKLRPMQRFIFCQNFGFCSEKYDDITLAQLACDADFLKIVKEDVIGKKHLVTSDVKIDAPRKNGSVIQGGPIVLCNVEHIDVNFITHQRVRCRDLIVEFVKEKGLDEYDVMSSLTQILGETWDELSTQFGLR</sequence>
<dbReference type="STRING" id="1732.SAMN02910417_00146"/>
<keyword evidence="2" id="KW-1185">Reference proteome</keyword>
<protein>
    <submittedName>
        <fullName evidence="1">Uncharacterized protein</fullName>
    </submittedName>
</protein>
<reference evidence="1 2" key="1">
    <citation type="submission" date="2016-10" db="EMBL/GenBank/DDBJ databases">
        <authorList>
            <person name="de Groot N.N."/>
        </authorList>
    </citation>
    <scope>NUCLEOTIDE SEQUENCE [LARGE SCALE GENOMIC DNA]</scope>
    <source>
        <strain evidence="1 2">DSM 3217</strain>
    </source>
</reference>
<dbReference type="RefSeq" id="WP_090170993.1">
    <property type="nucleotide sequence ID" value="NZ_FMXR01000004.1"/>
</dbReference>
<name>A0A1G6A1D2_EUBOX</name>